<organism evidence="2 3">
    <name type="scientific">Pisolithus microcarpus 441</name>
    <dbReference type="NCBI Taxonomy" id="765257"/>
    <lineage>
        <taxon>Eukaryota</taxon>
        <taxon>Fungi</taxon>
        <taxon>Dikarya</taxon>
        <taxon>Basidiomycota</taxon>
        <taxon>Agaricomycotina</taxon>
        <taxon>Agaricomycetes</taxon>
        <taxon>Agaricomycetidae</taxon>
        <taxon>Boletales</taxon>
        <taxon>Sclerodermatineae</taxon>
        <taxon>Pisolithaceae</taxon>
        <taxon>Pisolithus</taxon>
    </lineage>
</organism>
<evidence type="ECO:0000313" key="3">
    <source>
        <dbReference type="Proteomes" id="UP000054018"/>
    </source>
</evidence>
<dbReference type="EMBL" id="KN833716">
    <property type="protein sequence ID" value="KIK24411.1"/>
    <property type="molecule type" value="Genomic_DNA"/>
</dbReference>
<dbReference type="Proteomes" id="UP000054018">
    <property type="component" value="Unassembled WGS sequence"/>
</dbReference>
<accession>A0A0C9Z5L9</accession>
<evidence type="ECO:0000256" key="1">
    <source>
        <dbReference type="SAM" id="MobiDB-lite"/>
    </source>
</evidence>
<gene>
    <name evidence="2" type="ORF">PISMIDRAFT_678278</name>
</gene>
<reference evidence="2 3" key="1">
    <citation type="submission" date="2014-04" db="EMBL/GenBank/DDBJ databases">
        <authorList>
            <consortium name="DOE Joint Genome Institute"/>
            <person name="Kuo A."/>
            <person name="Kohler A."/>
            <person name="Costa M.D."/>
            <person name="Nagy L.G."/>
            <person name="Floudas D."/>
            <person name="Copeland A."/>
            <person name="Barry K.W."/>
            <person name="Cichocki N."/>
            <person name="Veneault-Fourrey C."/>
            <person name="LaButti K."/>
            <person name="Lindquist E.A."/>
            <person name="Lipzen A."/>
            <person name="Lundell T."/>
            <person name="Morin E."/>
            <person name="Murat C."/>
            <person name="Sun H."/>
            <person name="Tunlid A."/>
            <person name="Henrissat B."/>
            <person name="Grigoriev I.V."/>
            <person name="Hibbett D.S."/>
            <person name="Martin F."/>
            <person name="Nordberg H.P."/>
            <person name="Cantor M.N."/>
            <person name="Hua S.X."/>
        </authorList>
    </citation>
    <scope>NUCLEOTIDE SEQUENCE [LARGE SCALE GENOMIC DNA]</scope>
    <source>
        <strain evidence="2 3">441</strain>
    </source>
</reference>
<keyword evidence="3" id="KW-1185">Reference proteome</keyword>
<reference evidence="3" key="2">
    <citation type="submission" date="2015-01" db="EMBL/GenBank/DDBJ databases">
        <title>Evolutionary Origins and Diversification of the Mycorrhizal Mutualists.</title>
        <authorList>
            <consortium name="DOE Joint Genome Institute"/>
            <consortium name="Mycorrhizal Genomics Consortium"/>
            <person name="Kohler A."/>
            <person name="Kuo A."/>
            <person name="Nagy L.G."/>
            <person name="Floudas D."/>
            <person name="Copeland A."/>
            <person name="Barry K.W."/>
            <person name="Cichocki N."/>
            <person name="Veneault-Fourrey C."/>
            <person name="LaButti K."/>
            <person name="Lindquist E.A."/>
            <person name="Lipzen A."/>
            <person name="Lundell T."/>
            <person name="Morin E."/>
            <person name="Murat C."/>
            <person name="Riley R."/>
            <person name="Ohm R."/>
            <person name="Sun H."/>
            <person name="Tunlid A."/>
            <person name="Henrissat B."/>
            <person name="Grigoriev I.V."/>
            <person name="Hibbett D.S."/>
            <person name="Martin F."/>
        </authorList>
    </citation>
    <scope>NUCLEOTIDE SEQUENCE [LARGE SCALE GENOMIC DNA]</scope>
    <source>
        <strain evidence="3">441</strain>
    </source>
</reference>
<feature type="region of interest" description="Disordered" evidence="1">
    <location>
        <begin position="29"/>
        <end position="54"/>
    </location>
</feature>
<sequence length="54" mass="5993">MRNHDTHSIGNTELQARGHRFGPWNIAVSDAPASQNDDLSIPLIGLNRTPDRTK</sequence>
<name>A0A0C9Z5L9_9AGAM</name>
<dbReference type="AlphaFoldDB" id="A0A0C9Z5L9"/>
<dbReference type="HOGENOM" id="CLU_3051255_0_0_1"/>
<protein>
    <submittedName>
        <fullName evidence="2">Uncharacterized protein</fullName>
    </submittedName>
</protein>
<evidence type="ECO:0000313" key="2">
    <source>
        <dbReference type="EMBL" id="KIK24411.1"/>
    </source>
</evidence>
<proteinExistence type="predicted"/>